<organism evidence="3 4">
    <name type="scientific">Haemaphysalis longicornis</name>
    <name type="common">Bush tick</name>
    <dbReference type="NCBI Taxonomy" id="44386"/>
    <lineage>
        <taxon>Eukaryota</taxon>
        <taxon>Metazoa</taxon>
        <taxon>Ecdysozoa</taxon>
        <taxon>Arthropoda</taxon>
        <taxon>Chelicerata</taxon>
        <taxon>Arachnida</taxon>
        <taxon>Acari</taxon>
        <taxon>Parasitiformes</taxon>
        <taxon>Ixodida</taxon>
        <taxon>Ixodoidea</taxon>
        <taxon>Ixodidae</taxon>
        <taxon>Haemaphysalinae</taxon>
        <taxon>Haemaphysalis</taxon>
    </lineage>
</organism>
<protein>
    <submittedName>
        <fullName evidence="3">Uncharacterized protein</fullName>
    </submittedName>
</protein>
<feature type="region of interest" description="Disordered" evidence="1">
    <location>
        <begin position="259"/>
        <end position="282"/>
    </location>
</feature>
<keyword evidence="2" id="KW-1133">Transmembrane helix</keyword>
<dbReference type="Proteomes" id="UP000821853">
    <property type="component" value="Chromosome 3"/>
</dbReference>
<dbReference type="GO" id="GO:0140359">
    <property type="term" value="F:ABC-type transporter activity"/>
    <property type="evidence" value="ECO:0007669"/>
    <property type="project" value="InterPro"/>
</dbReference>
<dbReference type="InterPro" id="IPR026082">
    <property type="entry name" value="ABCA"/>
</dbReference>
<feature type="transmembrane region" description="Helical" evidence="2">
    <location>
        <begin position="203"/>
        <end position="223"/>
    </location>
</feature>
<evidence type="ECO:0000256" key="1">
    <source>
        <dbReference type="SAM" id="MobiDB-lite"/>
    </source>
</evidence>
<keyword evidence="4" id="KW-1185">Reference proteome</keyword>
<feature type="transmembrane region" description="Helical" evidence="2">
    <location>
        <begin position="93"/>
        <end position="112"/>
    </location>
</feature>
<dbReference type="EMBL" id="JABSTR010000005">
    <property type="protein sequence ID" value="KAH9372208.1"/>
    <property type="molecule type" value="Genomic_DNA"/>
</dbReference>
<proteinExistence type="predicted"/>
<dbReference type="GO" id="GO:0005319">
    <property type="term" value="F:lipid transporter activity"/>
    <property type="evidence" value="ECO:0007669"/>
    <property type="project" value="TreeGrafter"/>
</dbReference>
<dbReference type="GO" id="GO:0016020">
    <property type="term" value="C:membrane"/>
    <property type="evidence" value="ECO:0007669"/>
    <property type="project" value="InterPro"/>
</dbReference>
<sequence length="330" mass="38005">MLCPQDARAPEDLRYTLVYNTSRLYLLDERDDRRGYYPLRRDYVLPVVCRLGESHVRLVAHEAQRPPPRQRWRTRSFHDATTLRTPLRRDYTSLPFALGLVWLLLNYVAHAVRDKRLRLREFRRLVGQAPCVYWFELMLRGLGPLLASCCLLQLVVTSVPDRFGVSYLHYGDPTVLMVVLYAYALHVISYMTLVSVFFTSETLAVLVASFAILLSFLPHIFFVHLSYPVRLICCLLPNTALQMAMDVILTFERDRERSTAPLSGERSLAQTHSGRPSYLPSRAPYARTKQPQGYAPNGGVVTQTPPRCTTRTRRFTANAWNRLVLEQCAR</sequence>
<keyword evidence="2" id="KW-0812">Transmembrane</keyword>
<name>A0A9J6GCQ1_HAELO</name>
<dbReference type="AlphaFoldDB" id="A0A9J6GCQ1"/>
<feature type="transmembrane region" description="Helical" evidence="2">
    <location>
        <begin position="133"/>
        <end position="155"/>
    </location>
</feature>
<dbReference type="OrthoDB" id="6502527at2759"/>
<dbReference type="VEuPathDB" id="VectorBase:HLOH_064049"/>
<gene>
    <name evidence="3" type="ORF">HPB48_001427</name>
</gene>
<evidence type="ECO:0000256" key="2">
    <source>
        <dbReference type="SAM" id="Phobius"/>
    </source>
</evidence>
<evidence type="ECO:0000313" key="4">
    <source>
        <dbReference type="Proteomes" id="UP000821853"/>
    </source>
</evidence>
<dbReference type="PANTHER" id="PTHR19229:SF250">
    <property type="entry name" value="ABC TRANSPORTER DOMAIN-CONTAINING PROTEIN-RELATED"/>
    <property type="match status" value="1"/>
</dbReference>
<feature type="transmembrane region" description="Helical" evidence="2">
    <location>
        <begin position="175"/>
        <end position="198"/>
    </location>
</feature>
<evidence type="ECO:0000313" key="3">
    <source>
        <dbReference type="EMBL" id="KAH9372208.1"/>
    </source>
</evidence>
<comment type="caution">
    <text evidence="3">The sequence shown here is derived from an EMBL/GenBank/DDBJ whole genome shotgun (WGS) entry which is preliminary data.</text>
</comment>
<accession>A0A9J6GCQ1</accession>
<reference evidence="3 4" key="1">
    <citation type="journal article" date="2020" name="Cell">
        <title>Large-Scale Comparative Analyses of Tick Genomes Elucidate Their Genetic Diversity and Vector Capacities.</title>
        <authorList>
            <consortium name="Tick Genome and Microbiome Consortium (TIGMIC)"/>
            <person name="Jia N."/>
            <person name="Wang J."/>
            <person name="Shi W."/>
            <person name="Du L."/>
            <person name="Sun Y."/>
            <person name="Zhan W."/>
            <person name="Jiang J.F."/>
            <person name="Wang Q."/>
            <person name="Zhang B."/>
            <person name="Ji P."/>
            <person name="Bell-Sakyi L."/>
            <person name="Cui X.M."/>
            <person name="Yuan T.T."/>
            <person name="Jiang B.G."/>
            <person name="Yang W.F."/>
            <person name="Lam T.T."/>
            <person name="Chang Q.C."/>
            <person name="Ding S.J."/>
            <person name="Wang X.J."/>
            <person name="Zhu J.G."/>
            <person name="Ruan X.D."/>
            <person name="Zhao L."/>
            <person name="Wei J.T."/>
            <person name="Ye R.Z."/>
            <person name="Que T.C."/>
            <person name="Du C.H."/>
            <person name="Zhou Y.H."/>
            <person name="Cheng J.X."/>
            <person name="Dai P.F."/>
            <person name="Guo W.B."/>
            <person name="Han X.H."/>
            <person name="Huang E.J."/>
            <person name="Li L.F."/>
            <person name="Wei W."/>
            <person name="Gao Y.C."/>
            <person name="Liu J.Z."/>
            <person name="Shao H.Z."/>
            <person name="Wang X."/>
            <person name="Wang C.C."/>
            <person name="Yang T.C."/>
            <person name="Huo Q.B."/>
            <person name="Li W."/>
            <person name="Chen H.Y."/>
            <person name="Chen S.E."/>
            <person name="Zhou L.G."/>
            <person name="Ni X.B."/>
            <person name="Tian J.H."/>
            <person name="Sheng Y."/>
            <person name="Liu T."/>
            <person name="Pan Y.S."/>
            <person name="Xia L.Y."/>
            <person name="Li J."/>
            <person name="Zhao F."/>
            <person name="Cao W.C."/>
        </authorList>
    </citation>
    <scope>NUCLEOTIDE SEQUENCE [LARGE SCALE GENOMIC DNA]</scope>
    <source>
        <strain evidence="3">HaeL-2018</strain>
    </source>
</reference>
<keyword evidence="2" id="KW-0472">Membrane</keyword>
<dbReference type="PANTHER" id="PTHR19229">
    <property type="entry name" value="ATP-BINDING CASSETTE TRANSPORTER SUBFAMILY A ABCA"/>
    <property type="match status" value="1"/>
</dbReference>